<dbReference type="InterPro" id="IPR018636">
    <property type="entry name" value="DUF2058"/>
</dbReference>
<protein>
    <submittedName>
        <fullName evidence="2">DUF2058 family protein</fullName>
    </submittedName>
</protein>
<gene>
    <name evidence="2" type="ORF">NBRC116585_14120</name>
</gene>
<feature type="compositionally biased region" description="Low complexity" evidence="1">
    <location>
        <begin position="1"/>
        <end position="15"/>
    </location>
</feature>
<reference evidence="2 3" key="1">
    <citation type="submission" date="2024-04" db="EMBL/GenBank/DDBJ databases">
        <title>Draft genome sequence of Thalassolituus maritimus NBRC 116585.</title>
        <authorList>
            <person name="Miyakawa T."/>
            <person name="Kusuya Y."/>
            <person name="Miura T."/>
        </authorList>
    </citation>
    <scope>NUCLEOTIDE SEQUENCE [LARGE SCALE GENOMIC DNA]</scope>
    <source>
        <strain evidence="2 3">5NW40-0001</strain>
    </source>
</reference>
<dbReference type="Pfam" id="PF09831">
    <property type="entry name" value="DUF2058"/>
    <property type="match status" value="1"/>
</dbReference>
<evidence type="ECO:0000313" key="2">
    <source>
        <dbReference type="EMBL" id="GAA6145294.1"/>
    </source>
</evidence>
<organism evidence="2 3">
    <name type="scientific">Thalassolituus maritimus</name>
    <dbReference type="NCBI Taxonomy" id="484498"/>
    <lineage>
        <taxon>Bacteria</taxon>
        <taxon>Pseudomonadati</taxon>
        <taxon>Pseudomonadota</taxon>
        <taxon>Gammaproteobacteria</taxon>
        <taxon>Oceanospirillales</taxon>
        <taxon>Oceanospirillaceae</taxon>
        <taxon>Thalassolituus</taxon>
    </lineage>
</organism>
<evidence type="ECO:0000256" key="1">
    <source>
        <dbReference type="SAM" id="MobiDB-lite"/>
    </source>
</evidence>
<dbReference type="EMBL" id="BAABWH010000003">
    <property type="protein sequence ID" value="GAA6145294.1"/>
    <property type="molecule type" value="Genomic_DNA"/>
</dbReference>
<dbReference type="RefSeq" id="WP_353294224.1">
    <property type="nucleotide sequence ID" value="NZ_BAABWH010000003.1"/>
</dbReference>
<comment type="caution">
    <text evidence="2">The sequence shown here is derived from an EMBL/GenBank/DDBJ whole genome shotgun (WGS) entry which is preliminary data.</text>
</comment>
<sequence length="180" mass="20576">MGKSLQDQLLGLGLTDAKKQKKNDKEKKRQEHLKRTGQENTTEESREKAEQARKEKAARDKELNKQRDAEAQKKAIKAQIQQIVDNNKIESQYADVKYQFVDGKKVKGVHVDQAVFDRLSKGQLAIIAHRNSYAVIPVPLADKIRARDELHLIVIADQTDGQLDEDDPYAAYQIPDDLMW</sequence>
<feature type="region of interest" description="Disordered" evidence="1">
    <location>
        <begin position="1"/>
        <end position="70"/>
    </location>
</feature>
<evidence type="ECO:0000313" key="3">
    <source>
        <dbReference type="Proteomes" id="UP001481413"/>
    </source>
</evidence>
<keyword evidence="3" id="KW-1185">Reference proteome</keyword>
<proteinExistence type="predicted"/>
<dbReference type="Proteomes" id="UP001481413">
    <property type="component" value="Unassembled WGS sequence"/>
</dbReference>
<feature type="compositionally biased region" description="Basic and acidic residues" evidence="1">
    <location>
        <begin position="23"/>
        <end position="70"/>
    </location>
</feature>
<accession>A0ABP9ZYV0</accession>
<name>A0ABP9ZYV0_9GAMM</name>